<comment type="caution">
    <text evidence="1">The sequence shown here is derived from an EMBL/GenBank/DDBJ whole genome shotgun (WGS) entry which is preliminary data.</text>
</comment>
<dbReference type="Proteomes" id="UP001054837">
    <property type="component" value="Unassembled WGS sequence"/>
</dbReference>
<dbReference type="EMBL" id="BPLQ01009733">
    <property type="protein sequence ID" value="GIY46248.1"/>
    <property type="molecule type" value="Genomic_DNA"/>
</dbReference>
<dbReference type="AlphaFoldDB" id="A0AAV4TQJ4"/>
<reference evidence="1 2" key="1">
    <citation type="submission" date="2021-06" db="EMBL/GenBank/DDBJ databases">
        <title>Caerostris darwini draft genome.</title>
        <authorList>
            <person name="Kono N."/>
            <person name="Arakawa K."/>
        </authorList>
    </citation>
    <scope>NUCLEOTIDE SEQUENCE [LARGE SCALE GENOMIC DNA]</scope>
</reference>
<organism evidence="1 2">
    <name type="scientific">Caerostris darwini</name>
    <dbReference type="NCBI Taxonomy" id="1538125"/>
    <lineage>
        <taxon>Eukaryota</taxon>
        <taxon>Metazoa</taxon>
        <taxon>Ecdysozoa</taxon>
        <taxon>Arthropoda</taxon>
        <taxon>Chelicerata</taxon>
        <taxon>Arachnida</taxon>
        <taxon>Araneae</taxon>
        <taxon>Araneomorphae</taxon>
        <taxon>Entelegynae</taxon>
        <taxon>Araneoidea</taxon>
        <taxon>Araneidae</taxon>
        <taxon>Caerostris</taxon>
    </lineage>
</organism>
<evidence type="ECO:0000313" key="1">
    <source>
        <dbReference type="EMBL" id="GIY46248.1"/>
    </source>
</evidence>
<sequence>MKISELTCHGVHLSETSFKLLLTERGYDPLERPQISNAEIESIKRAILNHLNLSTPLKKVYNFGCCFTCNK</sequence>
<gene>
    <name evidence="1" type="ORF">CDAR_234651</name>
</gene>
<evidence type="ECO:0000313" key="2">
    <source>
        <dbReference type="Proteomes" id="UP001054837"/>
    </source>
</evidence>
<accession>A0AAV4TQJ4</accession>
<keyword evidence="2" id="KW-1185">Reference proteome</keyword>
<protein>
    <submittedName>
        <fullName evidence="1">Uncharacterized protein</fullName>
    </submittedName>
</protein>
<proteinExistence type="predicted"/>
<name>A0AAV4TQJ4_9ARAC</name>